<dbReference type="Pfam" id="PF00560">
    <property type="entry name" value="LRR_1"/>
    <property type="match status" value="9"/>
</dbReference>
<dbReference type="GO" id="GO:0009742">
    <property type="term" value="P:brassinosteroid mediated signaling pathway"/>
    <property type="evidence" value="ECO:0007669"/>
    <property type="project" value="UniProtKB-KW"/>
</dbReference>
<dbReference type="Gramene" id="TuG1812G0600000268.01.T01">
    <property type="protein sequence ID" value="TuG1812G0600000268.01.T01.cds262684"/>
    <property type="gene ID" value="TuG1812G0600000268.01"/>
</dbReference>
<evidence type="ECO:0000256" key="9">
    <source>
        <dbReference type="ARBA" id="ARBA00023136"/>
    </source>
</evidence>
<evidence type="ECO:0000256" key="3">
    <source>
        <dbReference type="ARBA" id="ARBA00022614"/>
    </source>
</evidence>
<evidence type="ECO:0000256" key="11">
    <source>
        <dbReference type="SAM" id="Phobius"/>
    </source>
</evidence>
<sequence length="364" mass="40291">MFMDLSNNRLTGKLPDCWWNLEALIFMDLSNNSFSSKIPAAVASHNCYLRSLYLAGNGFIGAFPPVLEGCNSLDTLDMGNNKFFGVVPPWIGTHIPLLRILSLKSNNFTGEIPLELSRLSELQLLDISNNSLTGSIPLAFGSLTSMKHPQNLSTTELSNEWKYYDRIDIIWKGHEQKFGKAIQLLTGIDLSGNLLSRCIPEELANLQGIQFLNLSRNHLSCSIPENIGSLTFLESLDLSSNGLTGAIPSSISSIPWLTTLNVSNNLLSGKIPTGNQLRTLTDPSIYSNNSGLCGFPLNISCTNTSLAPDERNGEEEDHWMYYCVIAGIVSGLWLWFGMLFTVKSWRCGFLSFVDGMQCKIMKKM</sequence>
<dbReference type="FunFam" id="3.80.10.10:FF:000041">
    <property type="entry name" value="LRR receptor-like serine/threonine-protein kinase ERECTA"/>
    <property type="match status" value="1"/>
</dbReference>
<evidence type="ECO:0000256" key="10">
    <source>
        <dbReference type="ARBA" id="ARBA00023180"/>
    </source>
</evidence>
<dbReference type="SUPFAM" id="SSF52047">
    <property type="entry name" value="RNI-like"/>
    <property type="match status" value="1"/>
</dbReference>
<reference evidence="12" key="2">
    <citation type="submission" date="2018-03" db="EMBL/GenBank/DDBJ databases">
        <title>The Triticum urartu genome reveals the dynamic nature of wheat genome evolution.</title>
        <authorList>
            <person name="Ling H."/>
            <person name="Ma B."/>
            <person name="Shi X."/>
            <person name="Liu H."/>
            <person name="Dong L."/>
            <person name="Sun H."/>
            <person name="Cao Y."/>
            <person name="Gao Q."/>
            <person name="Zheng S."/>
            <person name="Li Y."/>
            <person name="Yu Y."/>
            <person name="Du H."/>
            <person name="Qi M."/>
            <person name="Li Y."/>
            <person name="Yu H."/>
            <person name="Cui Y."/>
            <person name="Wang N."/>
            <person name="Chen C."/>
            <person name="Wu H."/>
            <person name="Zhao Y."/>
            <person name="Zhang J."/>
            <person name="Li Y."/>
            <person name="Zhou W."/>
            <person name="Zhang B."/>
            <person name="Hu W."/>
            <person name="Eijk M."/>
            <person name="Tang J."/>
            <person name="Witsenboer H."/>
            <person name="Zhao S."/>
            <person name="Li Z."/>
            <person name="Zhang A."/>
            <person name="Wang D."/>
            <person name="Liang C."/>
        </authorList>
    </citation>
    <scope>NUCLEOTIDE SEQUENCE [LARGE SCALE GENOMIC DNA]</scope>
    <source>
        <strain evidence="12">cv. G1812</strain>
    </source>
</reference>
<name>A0A8R7QNE2_TRIUA</name>
<reference evidence="12" key="3">
    <citation type="submission" date="2022-06" db="UniProtKB">
        <authorList>
            <consortium name="EnsemblPlants"/>
        </authorList>
    </citation>
    <scope>IDENTIFICATION</scope>
</reference>
<evidence type="ECO:0000256" key="8">
    <source>
        <dbReference type="ARBA" id="ARBA00022989"/>
    </source>
</evidence>
<evidence type="ECO:0000256" key="7">
    <source>
        <dbReference type="ARBA" id="ARBA00022737"/>
    </source>
</evidence>
<dbReference type="InterPro" id="IPR001611">
    <property type="entry name" value="Leu-rich_rpt"/>
</dbReference>
<dbReference type="EnsemblPlants" id="TuG1812G0600000268.01.T01">
    <property type="protein sequence ID" value="TuG1812G0600000268.01.T01.cds262684"/>
    <property type="gene ID" value="TuG1812G0600000268.01"/>
</dbReference>
<keyword evidence="13" id="KW-1185">Reference proteome</keyword>
<evidence type="ECO:0000256" key="6">
    <source>
        <dbReference type="ARBA" id="ARBA00022729"/>
    </source>
</evidence>
<evidence type="ECO:0000256" key="1">
    <source>
        <dbReference type="ARBA" id="ARBA00004167"/>
    </source>
</evidence>
<evidence type="ECO:0000256" key="2">
    <source>
        <dbReference type="ARBA" id="ARBA00009592"/>
    </source>
</evidence>
<comment type="similarity">
    <text evidence="2">Belongs to the RLP family.</text>
</comment>
<dbReference type="Pfam" id="PF13516">
    <property type="entry name" value="LRR_6"/>
    <property type="match status" value="1"/>
</dbReference>
<organism evidence="12 13">
    <name type="scientific">Triticum urartu</name>
    <name type="common">Red wild einkorn</name>
    <name type="synonym">Crithodium urartu</name>
    <dbReference type="NCBI Taxonomy" id="4572"/>
    <lineage>
        <taxon>Eukaryota</taxon>
        <taxon>Viridiplantae</taxon>
        <taxon>Streptophyta</taxon>
        <taxon>Embryophyta</taxon>
        <taxon>Tracheophyta</taxon>
        <taxon>Spermatophyta</taxon>
        <taxon>Magnoliopsida</taxon>
        <taxon>Liliopsida</taxon>
        <taxon>Poales</taxon>
        <taxon>Poaceae</taxon>
        <taxon>BOP clade</taxon>
        <taxon>Pooideae</taxon>
        <taxon>Triticodae</taxon>
        <taxon>Triticeae</taxon>
        <taxon>Triticinae</taxon>
        <taxon>Triticum</taxon>
    </lineage>
</organism>
<reference evidence="13" key="1">
    <citation type="journal article" date="2013" name="Nature">
        <title>Draft genome of the wheat A-genome progenitor Triticum urartu.</title>
        <authorList>
            <person name="Ling H.Q."/>
            <person name="Zhao S."/>
            <person name="Liu D."/>
            <person name="Wang J."/>
            <person name="Sun H."/>
            <person name="Zhang C."/>
            <person name="Fan H."/>
            <person name="Li D."/>
            <person name="Dong L."/>
            <person name="Tao Y."/>
            <person name="Gao C."/>
            <person name="Wu H."/>
            <person name="Li Y."/>
            <person name="Cui Y."/>
            <person name="Guo X."/>
            <person name="Zheng S."/>
            <person name="Wang B."/>
            <person name="Yu K."/>
            <person name="Liang Q."/>
            <person name="Yang W."/>
            <person name="Lou X."/>
            <person name="Chen J."/>
            <person name="Feng M."/>
            <person name="Jian J."/>
            <person name="Zhang X."/>
            <person name="Luo G."/>
            <person name="Jiang Y."/>
            <person name="Liu J."/>
            <person name="Wang Z."/>
            <person name="Sha Y."/>
            <person name="Zhang B."/>
            <person name="Wu H."/>
            <person name="Tang D."/>
            <person name="Shen Q."/>
            <person name="Xue P."/>
            <person name="Zou S."/>
            <person name="Wang X."/>
            <person name="Liu X."/>
            <person name="Wang F."/>
            <person name="Yang Y."/>
            <person name="An X."/>
            <person name="Dong Z."/>
            <person name="Zhang K."/>
            <person name="Zhang X."/>
            <person name="Luo M.C."/>
            <person name="Dvorak J."/>
            <person name="Tong Y."/>
            <person name="Wang J."/>
            <person name="Yang H."/>
            <person name="Li Z."/>
            <person name="Wang D."/>
            <person name="Zhang A."/>
            <person name="Wang J."/>
        </authorList>
    </citation>
    <scope>NUCLEOTIDE SEQUENCE</scope>
    <source>
        <strain evidence="13">cv. G1812</strain>
    </source>
</reference>
<keyword evidence="4" id="KW-1070">Brassinosteroid signaling pathway</keyword>
<keyword evidence="8 11" id="KW-1133">Transmembrane helix</keyword>
<dbReference type="AlphaFoldDB" id="A0A8R7QNE2"/>
<dbReference type="InterPro" id="IPR032675">
    <property type="entry name" value="LRR_dom_sf"/>
</dbReference>
<evidence type="ECO:0000256" key="5">
    <source>
        <dbReference type="ARBA" id="ARBA00022692"/>
    </source>
</evidence>
<dbReference type="Gene3D" id="3.80.10.10">
    <property type="entry name" value="Ribonuclease Inhibitor"/>
    <property type="match status" value="1"/>
</dbReference>
<keyword evidence="5 11" id="KW-0812">Transmembrane</keyword>
<dbReference type="PANTHER" id="PTHR48065">
    <property type="entry name" value="OS10G0469600 PROTEIN"/>
    <property type="match status" value="1"/>
</dbReference>
<accession>A0A8R7QNE2</accession>
<evidence type="ECO:0000313" key="12">
    <source>
        <dbReference type="EnsemblPlants" id="TuG1812G0600000268.01.T01.cds262684"/>
    </source>
</evidence>
<protein>
    <submittedName>
        <fullName evidence="12">Uncharacterized protein</fullName>
    </submittedName>
</protein>
<keyword evidence="9 11" id="KW-0472">Membrane</keyword>
<dbReference type="PANTHER" id="PTHR48065:SF68">
    <property type="entry name" value="LEUCINE-RICH REPEAT-CONTAINING N-TERMINAL PLANT-TYPE DOMAIN-CONTAINING PROTEIN"/>
    <property type="match status" value="1"/>
</dbReference>
<evidence type="ECO:0000256" key="4">
    <source>
        <dbReference type="ARBA" id="ARBA00022626"/>
    </source>
</evidence>
<keyword evidence="10" id="KW-0325">Glycoprotein</keyword>
<evidence type="ECO:0000313" key="13">
    <source>
        <dbReference type="Proteomes" id="UP000015106"/>
    </source>
</evidence>
<keyword evidence="6" id="KW-0732">Signal</keyword>
<keyword evidence="7" id="KW-0677">Repeat</keyword>
<dbReference type="PRINTS" id="PR00019">
    <property type="entry name" value="LEURICHRPT"/>
</dbReference>
<keyword evidence="3" id="KW-0433">Leucine-rich repeat</keyword>
<feature type="transmembrane region" description="Helical" evidence="11">
    <location>
        <begin position="319"/>
        <end position="342"/>
    </location>
</feature>
<comment type="subcellular location">
    <subcellularLocation>
        <location evidence="1">Membrane</location>
        <topology evidence="1">Single-pass membrane protein</topology>
    </subcellularLocation>
</comment>
<proteinExistence type="inferred from homology"/>
<dbReference type="GO" id="GO:0016020">
    <property type="term" value="C:membrane"/>
    <property type="evidence" value="ECO:0007669"/>
    <property type="project" value="UniProtKB-SubCell"/>
</dbReference>
<dbReference type="FunFam" id="3.80.10.10:FF:000111">
    <property type="entry name" value="LRR receptor-like serine/threonine-protein kinase ERECTA"/>
    <property type="match status" value="1"/>
</dbReference>
<dbReference type="Proteomes" id="UP000015106">
    <property type="component" value="Chromosome 6"/>
</dbReference>